<name>L0A0A8_DEIPD</name>
<protein>
    <submittedName>
        <fullName evidence="2">Uncharacterized protein</fullName>
    </submittedName>
</protein>
<dbReference type="KEGG" id="dpd:Deipe_0879"/>
<dbReference type="OrthoDB" id="2989047at2"/>
<dbReference type="PATRIC" id="fig|937777.3.peg.886"/>
<feature type="region of interest" description="Disordered" evidence="1">
    <location>
        <begin position="122"/>
        <end position="144"/>
    </location>
</feature>
<organism evidence="2 3">
    <name type="scientific">Deinococcus peraridilitoris (strain DSM 19664 / LMG 22246 / CIP 109416 / KR-200)</name>
    <dbReference type="NCBI Taxonomy" id="937777"/>
    <lineage>
        <taxon>Bacteria</taxon>
        <taxon>Thermotogati</taxon>
        <taxon>Deinococcota</taxon>
        <taxon>Deinococci</taxon>
        <taxon>Deinococcales</taxon>
        <taxon>Deinococcaceae</taxon>
        <taxon>Deinococcus</taxon>
    </lineage>
</organism>
<dbReference type="HOGENOM" id="CLU_1874384_0_0_0"/>
<evidence type="ECO:0000313" key="2">
    <source>
        <dbReference type="EMBL" id="AFZ66450.1"/>
    </source>
</evidence>
<evidence type="ECO:0000256" key="1">
    <source>
        <dbReference type="SAM" id="MobiDB-lite"/>
    </source>
</evidence>
<dbReference type="Proteomes" id="UP000010467">
    <property type="component" value="Chromosome"/>
</dbReference>
<accession>L0A0A8</accession>
<sequence length="144" mass="15970">MKQNVHEKALSVPTKKARCYMVHAFAPVGVSARDANNAINALSGDTALPLALWHDHFIGKPGGAVVFYVETPEQQQALFNNAHLSGWDVSYMPLTFSYSPSAFDAQTQFTLEHYRGQDWSSLRQAERPGYGRNPSLEAETGEEQ</sequence>
<evidence type="ECO:0000313" key="3">
    <source>
        <dbReference type="Proteomes" id="UP000010467"/>
    </source>
</evidence>
<reference evidence="3" key="1">
    <citation type="submission" date="2012-03" db="EMBL/GenBank/DDBJ databases">
        <title>Complete sequence of chromosome of Deinococcus peraridilitoris DSM 19664.</title>
        <authorList>
            <person name="Lucas S."/>
            <person name="Copeland A."/>
            <person name="Lapidus A."/>
            <person name="Glavina del Rio T."/>
            <person name="Dalin E."/>
            <person name="Tice H."/>
            <person name="Bruce D."/>
            <person name="Goodwin L."/>
            <person name="Pitluck S."/>
            <person name="Peters L."/>
            <person name="Mikhailova N."/>
            <person name="Lu M."/>
            <person name="Kyrpides N."/>
            <person name="Mavromatis K."/>
            <person name="Ivanova N."/>
            <person name="Brettin T."/>
            <person name="Detter J.C."/>
            <person name="Han C."/>
            <person name="Larimer F."/>
            <person name="Land M."/>
            <person name="Hauser L."/>
            <person name="Markowitz V."/>
            <person name="Cheng J.-F."/>
            <person name="Hugenholtz P."/>
            <person name="Woyke T."/>
            <person name="Wu D."/>
            <person name="Pukall R."/>
            <person name="Steenblock K."/>
            <person name="Brambilla E."/>
            <person name="Klenk H.-P."/>
            <person name="Eisen J.A."/>
        </authorList>
    </citation>
    <scope>NUCLEOTIDE SEQUENCE [LARGE SCALE GENOMIC DNA]</scope>
    <source>
        <strain evidence="3">DSM 19664 / LMG 22246 / CIP 109416 / KR-200</strain>
    </source>
</reference>
<proteinExistence type="predicted"/>
<dbReference type="AlphaFoldDB" id="L0A0A8"/>
<dbReference type="RefSeq" id="WP_015234760.1">
    <property type="nucleotide sequence ID" value="NC_019793.1"/>
</dbReference>
<keyword evidence="3" id="KW-1185">Reference proteome</keyword>
<gene>
    <name evidence="2" type="ordered locus">Deipe_0879</name>
</gene>
<dbReference type="EMBL" id="CP003382">
    <property type="protein sequence ID" value="AFZ66450.1"/>
    <property type="molecule type" value="Genomic_DNA"/>
</dbReference>
<dbReference type="STRING" id="937777.Deipe_0879"/>
<dbReference type="eggNOG" id="ENOG5033IW8">
    <property type="taxonomic scope" value="Bacteria"/>
</dbReference>